<dbReference type="AlphaFoldDB" id="A0A1L3FFI0"/>
<name>A0A1L3FFI0_BRAJP</name>
<dbReference type="Proteomes" id="UP000181962">
    <property type="component" value="Chromosome"/>
</dbReference>
<dbReference type="EMBL" id="CP017637">
    <property type="protein sequence ID" value="APG12031.1"/>
    <property type="molecule type" value="Genomic_DNA"/>
</dbReference>
<evidence type="ECO:0008006" key="3">
    <source>
        <dbReference type="Google" id="ProtNLM"/>
    </source>
</evidence>
<accession>A0A1L3FFI0</accession>
<evidence type="ECO:0000313" key="2">
    <source>
        <dbReference type="Proteomes" id="UP000181962"/>
    </source>
</evidence>
<sequence>MAIKKKGERLSQAGKFSSVKCGGSVPMRHPLMRDALQQAALDPAIRSIDYLPTIPTVPSTWDVDAIVIERDGCRYYLDIVEARPRRTIAQRLMVAQALLDLGLRPLVRTESDVMREPRCTNARTVFEYASRPVDVGLRLQILGALTDDGAMPLGELLSRLRSHRDPVAAVMSLACNGVVELDLDSMPLGPRTVTRLRE</sequence>
<proteinExistence type="predicted"/>
<evidence type="ECO:0000313" key="1">
    <source>
        <dbReference type="EMBL" id="APG12031.1"/>
    </source>
</evidence>
<organism evidence="1 2">
    <name type="scientific">Bradyrhizobium japonicum</name>
    <dbReference type="NCBI Taxonomy" id="375"/>
    <lineage>
        <taxon>Bacteria</taxon>
        <taxon>Pseudomonadati</taxon>
        <taxon>Pseudomonadota</taxon>
        <taxon>Alphaproteobacteria</taxon>
        <taxon>Hyphomicrobiales</taxon>
        <taxon>Nitrobacteraceae</taxon>
        <taxon>Bradyrhizobium</taxon>
    </lineage>
</organism>
<reference evidence="1 2" key="1">
    <citation type="submission" date="2016-11" db="EMBL/GenBank/DDBJ databases">
        <title>Complete Genome Sequence of Bradyrhizobium sp. strain J5, an isolated from soybean nodule in Hokkaido.</title>
        <authorList>
            <person name="Kanehara K."/>
        </authorList>
    </citation>
    <scope>NUCLEOTIDE SEQUENCE [LARGE SCALE GENOMIC DNA]</scope>
    <source>
        <strain evidence="1 2">J5</strain>
    </source>
</reference>
<dbReference type="RefSeq" id="WP_071917458.1">
    <property type="nucleotide sequence ID" value="NZ_CP017637.1"/>
</dbReference>
<gene>
    <name evidence="1" type="ORF">BKD09_27210</name>
</gene>
<protein>
    <recommendedName>
        <fullName evidence="3">TnsA endonuclease N-terminal domain-containing protein</fullName>
    </recommendedName>
</protein>
<dbReference type="OrthoDB" id="7909136at2"/>